<name>A0A3N4HRH1_ASCIM</name>
<evidence type="ECO:0000256" key="1">
    <source>
        <dbReference type="SAM" id="MobiDB-lite"/>
    </source>
</evidence>
<dbReference type="EMBL" id="ML119869">
    <property type="protein sequence ID" value="RPA72274.1"/>
    <property type="molecule type" value="Genomic_DNA"/>
</dbReference>
<evidence type="ECO:0000313" key="3">
    <source>
        <dbReference type="EMBL" id="RPA72274.1"/>
    </source>
</evidence>
<gene>
    <name evidence="3" type="ORF">BJ508DRAFT_381654</name>
</gene>
<proteinExistence type="predicted"/>
<organism evidence="3 4">
    <name type="scientific">Ascobolus immersus RN42</name>
    <dbReference type="NCBI Taxonomy" id="1160509"/>
    <lineage>
        <taxon>Eukaryota</taxon>
        <taxon>Fungi</taxon>
        <taxon>Dikarya</taxon>
        <taxon>Ascomycota</taxon>
        <taxon>Pezizomycotina</taxon>
        <taxon>Pezizomycetes</taxon>
        <taxon>Pezizales</taxon>
        <taxon>Ascobolaceae</taxon>
        <taxon>Ascobolus</taxon>
    </lineage>
</organism>
<sequence length="708" mass="78073">MRVFAPAWVALALTTAVCGAVLSSPTPDSAAPTATPTGNVPPVTSADVELASATNDQRLRPPPGNGKGCADAFTTKDTIINFDNLRQYCFRVCPDFVTQSLTFDRGSGWAEVRETTQPILFPNADGWSVLNCSAVPSKPEGQACGPDPPGYAKALLSNGTSLFDSNRAPRFGTVEYAKDFLLFDLKSLYVTPIVMDITLYTNVKVHIKGLAKDGRVVSHTATVLANFRHLVTVPSTFTKLSALDIWIEKPGSTTKYPFAIDDISILEYVPVAKPWSCYATSTYSAGPKGPCTPKPTATKTWTINFDSFPTQTQIPTYYEGVTWGQYLQVSNSSTNPLMYMPPFNTPEPYGPPSPPSQRNYLTNSGQTIVLLSSSLDDRFGIKEVSVLCRFPVWVDGDTYGTNGKPCLVTFVGRRDKYDGAGLPVQVEATYSIPNPNITDGRVRTFTKIKLDQLTKQPGGFSRLFRLEIFTNIIGKDYNQYVESAYDNFVLTRPLGEGTKCRIPGVKTLDFDDLKSNSPIPLNYNGFKFAPQGWSGVELVASYPAGVPKTSRPNAARTDSDYQRTIDSFLDANPANRKLFDFEALTITANVVDQARVNALRFTFSAADACGSEQYRGADWFYGNYSSIGNYYDSIQSPRGVQFKFARPFYASSLLRLTLYYDYDSPYSGEQVSFWVDDIKYRPNKTPIPPCKRCGYRGAGLCEVPRIIR</sequence>
<accession>A0A3N4HRH1</accession>
<dbReference type="OrthoDB" id="5304976at2759"/>
<feature type="region of interest" description="Disordered" evidence="1">
    <location>
        <begin position="25"/>
        <end position="44"/>
    </location>
</feature>
<feature type="compositionally biased region" description="Low complexity" evidence="1">
    <location>
        <begin position="25"/>
        <end position="37"/>
    </location>
</feature>
<keyword evidence="4" id="KW-1185">Reference proteome</keyword>
<dbReference type="AlphaFoldDB" id="A0A3N4HRH1"/>
<keyword evidence="2" id="KW-0732">Signal</keyword>
<reference evidence="3 4" key="1">
    <citation type="journal article" date="2018" name="Nat. Ecol. Evol.">
        <title>Pezizomycetes genomes reveal the molecular basis of ectomycorrhizal truffle lifestyle.</title>
        <authorList>
            <person name="Murat C."/>
            <person name="Payen T."/>
            <person name="Noel B."/>
            <person name="Kuo A."/>
            <person name="Morin E."/>
            <person name="Chen J."/>
            <person name="Kohler A."/>
            <person name="Krizsan K."/>
            <person name="Balestrini R."/>
            <person name="Da Silva C."/>
            <person name="Montanini B."/>
            <person name="Hainaut M."/>
            <person name="Levati E."/>
            <person name="Barry K.W."/>
            <person name="Belfiori B."/>
            <person name="Cichocki N."/>
            <person name="Clum A."/>
            <person name="Dockter R.B."/>
            <person name="Fauchery L."/>
            <person name="Guy J."/>
            <person name="Iotti M."/>
            <person name="Le Tacon F."/>
            <person name="Lindquist E.A."/>
            <person name="Lipzen A."/>
            <person name="Malagnac F."/>
            <person name="Mello A."/>
            <person name="Molinier V."/>
            <person name="Miyauchi S."/>
            <person name="Poulain J."/>
            <person name="Riccioni C."/>
            <person name="Rubini A."/>
            <person name="Sitrit Y."/>
            <person name="Splivallo R."/>
            <person name="Traeger S."/>
            <person name="Wang M."/>
            <person name="Zifcakova L."/>
            <person name="Wipf D."/>
            <person name="Zambonelli A."/>
            <person name="Paolocci F."/>
            <person name="Nowrousian M."/>
            <person name="Ottonello S."/>
            <person name="Baldrian P."/>
            <person name="Spatafora J.W."/>
            <person name="Henrissat B."/>
            <person name="Nagy L.G."/>
            <person name="Aury J.M."/>
            <person name="Wincker P."/>
            <person name="Grigoriev I.V."/>
            <person name="Bonfante P."/>
            <person name="Martin F.M."/>
        </authorList>
    </citation>
    <scope>NUCLEOTIDE SEQUENCE [LARGE SCALE GENOMIC DNA]</scope>
    <source>
        <strain evidence="3 4">RN42</strain>
    </source>
</reference>
<protein>
    <submittedName>
        <fullName evidence="3">Uncharacterized protein</fullName>
    </submittedName>
</protein>
<evidence type="ECO:0000256" key="2">
    <source>
        <dbReference type="SAM" id="SignalP"/>
    </source>
</evidence>
<dbReference type="Proteomes" id="UP000275078">
    <property type="component" value="Unassembled WGS sequence"/>
</dbReference>
<feature type="signal peptide" evidence="2">
    <location>
        <begin position="1"/>
        <end position="19"/>
    </location>
</feature>
<evidence type="ECO:0000313" key="4">
    <source>
        <dbReference type="Proteomes" id="UP000275078"/>
    </source>
</evidence>
<feature type="chain" id="PRO_5018333933" evidence="2">
    <location>
        <begin position="20"/>
        <end position="708"/>
    </location>
</feature>